<dbReference type="SUPFAM" id="SSF53448">
    <property type="entry name" value="Nucleotide-diphospho-sugar transferases"/>
    <property type="match status" value="1"/>
</dbReference>
<dbReference type="InterPro" id="IPR016873">
    <property type="entry name" value="Caps_polysacc_synth_BcbE_prd"/>
</dbReference>
<sequence length="255" mass="28819">MIVFPMAGLSNRFRRAGYEKPKYMLDLGGRTVFSHAVSGFSRFFDTEPFLFICRSEAATPAFIEAELKTLHPGLRQHEIVVLEAETSGQAETVDIGLRLSRLDHSDSLTIFNIDTFRPGYRRPPGLDLATVDGYLEVVRADGEGWSFVRPEDPDRPVGRAVEVAEKVRISDLCSTGLYYFRTADLFLDLYDLTVDKKVEDLQGGERYVAPLYNLAIAAGRRIFYELIEPHQVVFCGTPEEYESLRRSAVARVPDR</sequence>
<reference evidence="1 2" key="1">
    <citation type="submission" date="2024-02" db="EMBL/GenBank/DDBJ databases">
        <title>Genome analysis and characterization of Microbaculum marinisediminis sp. nov., isolated from marine sediment.</title>
        <authorList>
            <person name="Du Z.-J."/>
            <person name="Ye Y.-Q."/>
            <person name="Zhang Z.-R."/>
            <person name="Yuan S.-M."/>
            <person name="Zhang X.-Y."/>
        </authorList>
    </citation>
    <scope>NUCLEOTIDE SEQUENCE [LARGE SCALE GENOMIC DNA]</scope>
    <source>
        <strain evidence="1 2">SDUM1044001</strain>
    </source>
</reference>
<dbReference type="AlphaFoldDB" id="A0AAW9RSJ6"/>
<dbReference type="RefSeq" id="WP_340330097.1">
    <property type="nucleotide sequence ID" value="NZ_JAZHOF010000005.1"/>
</dbReference>
<dbReference type="EMBL" id="JAZHOF010000005">
    <property type="protein sequence ID" value="MEJ8572394.1"/>
    <property type="molecule type" value="Genomic_DNA"/>
</dbReference>
<proteinExistence type="predicted"/>
<dbReference type="Proteomes" id="UP001378188">
    <property type="component" value="Unassembled WGS sequence"/>
</dbReference>
<comment type="caution">
    <text evidence="1">The sequence shown here is derived from an EMBL/GenBank/DDBJ whole genome shotgun (WGS) entry which is preliminary data.</text>
</comment>
<keyword evidence="2" id="KW-1185">Reference proteome</keyword>
<dbReference type="PIRSF" id="PIRSF028162">
    <property type="entry name" value="BcbE_prd"/>
    <property type="match status" value="1"/>
</dbReference>
<organism evidence="1 2">
    <name type="scientific">Microbaculum marinum</name>
    <dbReference type="NCBI Taxonomy" id="1764581"/>
    <lineage>
        <taxon>Bacteria</taxon>
        <taxon>Pseudomonadati</taxon>
        <taxon>Pseudomonadota</taxon>
        <taxon>Alphaproteobacteria</taxon>
        <taxon>Hyphomicrobiales</taxon>
        <taxon>Tepidamorphaceae</taxon>
        <taxon>Microbaculum</taxon>
    </lineage>
</organism>
<dbReference type="InterPro" id="IPR029044">
    <property type="entry name" value="Nucleotide-diphossugar_trans"/>
</dbReference>
<accession>A0AAW9RSJ6</accession>
<dbReference type="CDD" id="cd04183">
    <property type="entry name" value="GT2_BcE_like"/>
    <property type="match status" value="1"/>
</dbReference>
<protein>
    <submittedName>
        <fullName evidence="1">Glycosyltransferase family 2 protein</fullName>
    </submittedName>
</protein>
<dbReference type="Gene3D" id="3.90.550.10">
    <property type="entry name" value="Spore Coat Polysaccharide Biosynthesis Protein SpsA, Chain A"/>
    <property type="match status" value="1"/>
</dbReference>
<gene>
    <name evidence="1" type="ORF">V3328_12965</name>
</gene>
<evidence type="ECO:0000313" key="1">
    <source>
        <dbReference type="EMBL" id="MEJ8572394.1"/>
    </source>
</evidence>
<evidence type="ECO:0000313" key="2">
    <source>
        <dbReference type="Proteomes" id="UP001378188"/>
    </source>
</evidence>
<name>A0AAW9RSJ6_9HYPH</name>